<proteinExistence type="inferred from homology"/>
<keyword evidence="3" id="KW-0813">Transport</keyword>
<feature type="transmembrane region" description="Helical" evidence="7">
    <location>
        <begin position="27"/>
        <end position="47"/>
    </location>
</feature>
<dbReference type="AlphaFoldDB" id="A0A6V7X2Z8"/>
<reference evidence="8 9" key="1">
    <citation type="submission" date="2020-08" db="EMBL/GenBank/DDBJ databases">
        <authorList>
            <person name="Koutsovoulos G."/>
            <person name="Danchin GJ E."/>
        </authorList>
    </citation>
    <scope>NUCLEOTIDE SEQUENCE [LARGE SCALE GENOMIC DNA]</scope>
</reference>
<dbReference type="PANTHER" id="PTHR10778:SF16">
    <property type="entry name" value="UAA TRANSPORTER"/>
    <property type="match status" value="1"/>
</dbReference>
<evidence type="ECO:0000256" key="6">
    <source>
        <dbReference type="ARBA" id="ARBA00023136"/>
    </source>
</evidence>
<dbReference type="GO" id="GO:0000139">
    <property type="term" value="C:Golgi membrane"/>
    <property type="evidence" value="ECO:0007669"/>
    <property type="project" value="TreeGrafter"/>
</dbReference>
<dbReference type="GO" id="GO:0005789">
    <property type="term" value="C:endoplasmic reticulum membrane"/>
    <property type="evidence" value="ECO:0007669"/>
    <property type="project" value="TreeGrafter"/>
</dbReference>
<sequence length="337" mass="39184">MSLALLTIFSCSLNTIAIEAFTNLTGRSTLSFLTFATFLFMVINGLLNKQIFLRRHIPLSSYVLITLIFFVVSLANNWVIGLGVPFPLIIVSRSGTLVANVLLTFLLQNRRYSTSRIVSILAVTLGITCFTLYSQQPTLNEEENNFGFPILFFGILILFLTMFASAYLGILQENIFAKYGKYPEEMMFYVVNNLKIKKINFKIYFWHLLSLPLFVFVGNEIWNDFNFYWNASNKILMFGFVGAIICLQFICIQSVYRLTSTLNSLQITMLLTLRKFLNIFFSILLFKHQFDWQHYLSTILVLIGTFTFYGGHKKFIEWMRLGRREVIEEEERKEKKI</sequence>
<feature type="transmembrane region" description="Helical" evidence="7">
    <location>
        <begin position="146"/>
        <end position="171"/>
    </location>
</feature>
<accession>A0A6V7X2Z8</accession>
<evidence type="ECO:0000313" key="8">
    <source>
        <dbReference type="EMBL" id="CAD2193710.1"/>
    </source>
</evidence>
<feature type="transmembrane region" description="Helical" evidence="7">
    <location>
        <begin position="59"/>
        <end position="80"/>
    </location>
</feature>
<dbReference type="EMBL" id="CAJEWN010001051">
    <property type="protein sequence ID" value="CAD2193710.1"/>
    <property type="molecule type" value="Genomic_DNA"/>
</dbReference>
<comment type="caution">
    <text evidence="8">The sequence shown here is derived from an EMBL/GenBank/DDBJ whole genome shotgun (WGS) entry which is preliminary data.</text>
</comment>
<evidence type="ECO:0000256" key="4">
    <source>
        <dbReference type="ARBA" id="ARBA00022692"/>
    </source>
</evidence>
<keyword evidence="5 7" id="KW-1133">Transmembrane helix</keyword>
<keyword evidence="6 7" id="KW-0472">Membrane</keyword>
<dbReference type="GO" id="GO:0005462">
    <property type="term" value="F:UDP-N-acetylglucosamine transmembrane transporter activity"/>
    <property type="evidence" value="ECO:0007669"/>
    <property type="project" value="TreeGrafter"/>
</dbReference>
<feature type="transmembrane region" description="Helical" evidence="7">
    <location>
        <begin position="292"/>
        <end position="311"/>
    </location>
</feature>
<protein>
    <submittedName>
        <fullName evidence="8">Uncharacterized protein</fullName>
    </submittedName>
</protein>
<feature type="transmembrane region" description="Helical" evidence="7">
    <location>
        <begin position="203"/>
        <end position="223"/>
    </location>
</feature>
<dbReference type="PANTHER" id="PTHR10778">
    <property type="entry name" value="SOLUTE CARRIER FAMILY 35 MEMBER B"/>
    <property type="match status" value="1"/>
</dbReference>
<evidence type="ECO:0000256" key="3">
    <source>
        <dbReference type="ARBA" id="ARBA00022448"/>
    </source>
</evidence>
<feature type="transmembrane region" description="Helical" evidence="7">
    <location>
        <begin position="86"/>
        <end position="105"/>
    </location>
</feature>
<dbReference type="OrthoDB" id="999962at2759"/>
<comment type="similarity">
    <text evidence="2">Belongs to the nucleotide-sugar transporter family. SLC35B subfamily.</text>
</comment>
<evidence type="ECO:0000256" key="7">
    <source>
        <dbReference type="SAM" id="Phobius"/>
    </source>
</evidence>
<feature type="transmembrane region" description="Helical" evidence="7">
    <location>
        <begin position="235"/>
        <end position="255"/>
    </location>
</feature>
<dbReference type="Proteomes" id="UP000580250">
    <property type="component" value="Unassembled WGS sequence"/>
</dbReference>
<dbReference type="InterPro" id="IPR013657">
    <property type="entry name" value="SCL35B1-4/HUT1"/>
</dbReference>
<evidence type="ECO:0000313" key="9">
    <source>
        <dbReference type="Proteomes" id="UP000580250"/>
    </source>
</evidence>
<name>A0A6V7X2Z8_MELEN</name>
<keyword evidence="4 7" id="KW-0812">Transmembrane</keyword>
<gene>
    <name evidence="8" type="ORF">MENT_LOCUS46675</name>
</gene>
<feature type="transmembrane region" description="Helical" evidence="7">
    <location>
        <begin position="267"/>
        <end position="286"/>
    </location>
</feature>
<feature type="transmembrane region" description="Helical" evidence="7">
    <location>
        <begin position="117"/>
        <end position="134"/>
    </location>
</feature>
<evidence type="ECO:0000256" key="5">
    <source>
        <dbReference type="ARBA" id="ARBA00022989"/>
    </source>
</evidence>
<comment type="subcellular location">
    <subcellularLocation>
        <location evidence="1">Membrane</location>
        <topology evidence="1">Multi-pass membrane protein</topology>
    </subcellularLocation>
</comment>
<evidence type="ECO:0000256" key="1">
    <source>
        <dbReference type="ARBA" id="ARBA00004141"/>
    </source>
</evidence>
<dbReference type="Pfam" id="PF08449">
    <property type="entry name" value="UAA"/>
    <property type="match status" value="2"/>
</dbReference>
<evidence type="ECO:0000256" key="2">
    <source>
        <dbReference type="ARBA" id="ARBA00010694"/>
    </source>
</evidence>
<dbReference type="GO" id="GO:0005464">
    <property type="term" value="F:UDP-xylose transmembrane transporter activity"/>
    <property type="evidence" value="ECO:0007669"/>
    <property type="project" value="TreeGrafter"/>
</dbReference>
<organism evidence="8 9">
    <name type="scientific">Meloidogyne enterolobii</name>
    <name type="common">Root-knot nematode worm</name>
    <name type="synonym">Meloidogyne mayaguensis</name>
    <dbReference type="NCBI Taxonomy" id="390850"/>
    <lineage>
        <taxon>Eukaryota</taxon>
        <taxon>Metazoa</taxon>
        <taxon>Ecdysozoa</taxon>
        <taxon>Nematoda</taxon>
        <taxon>Chromadorea</taxon>
        <taxon>Rhabditida</taxon>
        <taxon>Tylenchina</taxon>
        <taxon>Tylenchomorpha</taxon>
        <taxon>Tylenchoidea</taxon>
        <taxon>Meloidogynidae</taxon>
        <taxon>Meloidogyninae</taxon>
        <taxon>Meloidogyne</taxon>
    </lineage>
</organism>